<keyword evidence="4" id="KW-1185">Reference proteome</keyword>
<dbReference type="Pfam" id="PF00534">
    <property type="entry name" value="Glycos_transf_1"/>
    <property type="match status" value="1"/>
</dbReference>
<protein>
    <submittedName>
        <fullName evidence="3">Glycosyl transferase</fullName>
    </submittedName>
</protein>
<dbReference type="Gene3D" id="3.40.50.2000">
    <property type="entry name" value="Glycogen Phosphorylase B"/>
    <property type="match status" value="2"/>
</dbReference>
<feature type="domain" description="Glycosyltransferase subfamily 4-like N-terminal" evidence="2">
    <location>
        <begin position="13"/>
        <end position="174"/>
    </location>
</feature>
<dbReference type="PANTHER" id="PTHR45947">
    <property type="entry name" value="SULFOQUINOVOSYL TRANSFERASE SQD2"/>
    <property type="match status" value="1"/>
</dbReference>
<keyword evidence="3" id="KW-0808">Transferase</keyword>
<evidence type="ECO:0000259" key="2">
    <source>
        <dbReference type="Pfam" id="PF13439"/>
    </source>
</evidence>
<organism evidence="3 4">
    <name type="scientific">Neiella marina</name>
    <dbReference type="NCBI Taxonomy" id="508461"/>
    <lineage>
        <taxon>Bacteria</taxon>
        <taxon>Pseudomonadati</taxon>
        <taxon>Pseudomonadota</taxon>
        <taxon>Gammaproteobacteria</taxon>
        <taxon>Alteromonadales</taxon>
        <taxon>Echinimonadaceae</taxon>
        <taxon>Neiella</taxon>
    </lineage>
</organism>
<reference evidence="4" key="1">
    <citation type="journal article" date="2019" name="Int. J. Syst. Evol. Microbiol.">
        <title>The Global Catalogue of Microorganisms (GCM) 10K type strain sequencing project: providing services to taxonomists for standard genome sequencing and annotation.</title>
        <authorList>
            <consortium name="The Broad Institute Genomics Platform"/>
            <consortium name="The Broad Institute Genome Sequencing Center for Infectious Disease"/>
            <person name="Wu L."/>
            <person name="Ma J."/>
        </authorList>
    </citation>
    <scope>NUCLEOTIDE SEQUENCE [LARGE SCALE GENOMIC DNA]</scope>
    <source>
        <strain evidence="4">CGMCC 1.10130</strain>
    </source>
</reference>
<evidence type="ECO:0000313" key="3">
    <source>
        <dbReference type="EMBL" id="GGA83825.1"/>
    </source>
</evidence>
<evidence type="ECO:0000313" key="4">
    <source>
        <dbReference type="Proteomes" id="UP000619743"/>
    </source>
</evidence>
<dbReference type="GO" id="GO:0016758">
    <property type="term" value="F:hexosyltransferase activity"/>
    <property type="evidence" value="ECO:0007669"/>
    <property type="project" value="TreeGrafter"/>
</dbReference>
<dbReference type="AlphaFoldDB" id="A0A8J2U7B5"/>
<feature type="domain" description="Glycosyl transferase family 1" evidence="1">
    <location>
        <begin position="181"/>
        <end position="330"/>
    </location>
</feature>
<sequence>MSTYIQVVQHLKPGGIETMALDLCRMHKQGETGYVVSLEGRRDEALVNWPKLQPYAERIIFLDKKPGWQPSIIKRLVDLMNFFAISSVHTHHIGPLLYAGIAARLAGIRNVIHTEHDAWHLQDDKRCRLQRWVLRLVKPALVADAKLVARDMSARLGLADGRVHVIQNGINTDRFRPGSKSQARAQLQLPANTLLVGSAGRLELEKGHAVLIEALASMNPAVHLAIAGDGSQAKALKAQCRALGVEKRVHFLGSIDQMPAFYQALDVFCLPSFNEGLSLVLLEAQACGVPAVVTDVGASHEALCPATGRLVAAGAPKQLADSLTATLASTEQSCPRQFVRVAGDGKVMATRYATLRNSYAAVA</sequence>
<dbReference type="InterPro" id="IPR001296">
    <property type="entry name" value="Glyco_trans_1"/>
</dbReference>
<dbReference type="EMBL" id="BMDX01000015">
    <property type="protein sequence ID" value="GGA83825.1"/>
    <property type="molecule type" value="Genomic_DNA"/>
</dbReference>
<dbReference type="SUPFAM" id="SSF53756">
    <property type="entry name" value="UDP-Glycosyltransferase/glycogen phosphorylase"/>
    <property type="match status" value="1"/>
</dbReference>
<accession>A0A8J2U7B5</accession>
<comment type="caution">
    <text evidence="3">The sequence shown here is derived from an EMBL/GenBank/DDBJ whole genome shotgun (WGS) entry which is preliminary data.</text>
</comment>
<dbReference type="Proteomes" id="UP000619743">
    <property type="component" value="Unassembled WGS sequence"/>
</dbReference>
<dbReference type="RefSeq" id="WP_087506611.1">
    <property type="nucleotide sequence ID" value="NZ_BMDX01000015.1"/>
</dbReference>
<name>A0A8J2U7B5_9GAMM</name>
<dbReference type="InterPro" id="IPR050194">
    <property type="entry name" value="Glycosyltransferase_grp1"/>
</dbReference>
<gene>
    <name evidence="3" type="ORF">GCM10011369_27300</name>
</gene>
<evidence type="ECO:0000259" key="1">
    <source>
        <dbReference type="Pfam" id="PF00534"/>
    </source>
</evidence>
<dbReference type="PANTHER" id="PTHR45947:SF3">
    <property type="entry name" value="SULFOQUINOVOSYL TRANSFERASE SQD2"/>
    <property type="match status" value="1"/>
</dbReference>
<dbReference type="Pfam" id="PF13439">
    <property type="entry name" value="Glyco_transf_4"/>
    <property type="match status" value="1"/>
</dbReference>
<dbReference type="InterPro" id="IPR028098">
    <property type="entry name" value="Glyco_trans_4-like_N"/>
</dbReference>
<dbReference type="OrthoDB" id="9775208at2"/>
<proteinExistence type="predicted"/>